<dbReference type="EMBL" id="ACZL01000029">
    <property type="protein sequence ID" value="EHI55074.1"/>
    <property type="molecule type" value="Genomic_DNA"/>
</dbReference>
<comment type="caution">
    <text evidence="2">The sequence shown here is derived from an EMBL/GenBank/DDBJ whole genome shotgun (WGS) entry which is preliminary data.</text>
</comment>
<evidence type="ECO:0000313" key="2">
    <source>
        <dbReference type="EMBL" id="EHI55074.1"/>
    </source>
</evidence>
<evidence type="ECO:0000259" key="1">
    <source>
        <dbReference type="Pfam" id="PF13936"/>
    </source>
</evidence>
<name>G5GJF4_9FIRM</name>
<dbReference type="InterPro" id="IPR025246">
    <property type="entry name" value="IS30-like_HTH"/>
</dbReference>
<organism evidence="2 3">
    <name type="scientific">Johnsonella ignava ATCC 51276</name>
    <dbReference type="NCBI Taxonomy" id="679200"/>
    <lineage>
        <taxon>Bacteria</taxon>
        <taxon>Bacillati</taxon>
        <taxon>Bacillota</taxon>
        <taxon>Clostridia</taxon>
        <taxon>Lachnospirales</taxon>
        <taxon>Lachnospiraceae</taxon>
        <taxon>Johnsonella</taxon>
    </lineage>
</organism>
<dbReference type="AlphaFoldDB" id="G5GJF4"/>
<accession>G5GJF4</accession>
<protein>
    <recommendedName>
        <fullName evidence="1">Transposase IS30-like HTH domain-containing protein</fullName>
    </recommendedName>
</protein>
<feature type="domain" description="Transposase IS30-like HTH" evidence="1">
    <location>
        <begin position="5"/>
        <end position="46"/>
    </location>
</feature>
<dbReference type="Proteomes" id="UP000003011">
    <property type="component" value="Unassembled WGS sequence"/>
</dbReference>
<proteinExistence type="predicted"/>
<keyword evidence="3" id="KW-1185">Reference proteome</keyword>
<evidence type="ECO:0000313" key="3">
    <source>
        <dbReference type="Proteomes" id="UP000003011"/>
    </source>
</evidence>
<reference evidence="2 3" key="1">
    <citation type="submission" date="2011-08" db="EMBL/GenBank/DDBJ databases">
        <title>The Genome Sequence of Johnsonella ignava ATCC 51276.</title>
        <authorList>
            <consortium name="The Broad Institute Genome Sequencing Platform"/>
            <person name="Earl A."/>
            <person name="Ward D."/>
            <person name="Feldgarden M."/>
            <person name="Gevers D."/>
            <person name="Izard J."/>
            <person name="Blanton J.M."/>
            <person name="Baranova O.V."/>
            <person name="Dewhirst F.E."/>
            <person name="Young S.K."/>
            <person name="Zeng Q."/>
            <person name="Gargeya S."/>
            <person name="Fitzgerald M."/>
            <person name="Haas B."/>
            <person name="Abouelleil A."/>
            <person name="Alvarado L."/>
            <person name="Arachchi H.M."/>
            <person name="Berlin A."/>
            <person name="Brown A."/>
            <person name="Chapman S.B."/>
            <person name="Chen Z."/>
            <person name="Dunbar C."/>
            <person name="Freedman E."/>
            <person name="Gearin G."/>
            <person name="Gellesch M."/>
            <person name="Goldberg J."/>
            <person name="Griggs A."/>
            <person name="Gujja S."/>
            <person name="Heiman D."/>
            <person name="Howarth C."/>
            <person name="Larson L."/>
            <person name="Lui A."/>
            <person name="MacDonald P.J.P."/>
            <person name="Montmayeur A."/>
            <person name="Murphy C."/>
            <person name="Neiman D."/>
            <person name="Pearson M."/>
            <person name="Priest M."/>
            <person name="Roberts A."/>
            <person name="Saif S."/>
            <person name="Shea T."/>
            <person name="Shenoy N."/>
            <person name="Sisk P."/>
            <person name="Stolte C."/>
            <person name="Sykes S."/>
            <person name="Wortman J."/>
            <person name="Nusbaum C."/>
            <person name="Birren B."/>
        </authorList>
    </citation>
    <scope>NUCLEOTIDE SEQUENCE [LARGE SCALE GENOMIC DNA]</scope>
    <source>
        <strain evidence="2 3">ATCC 51276</strain>
    </source>
</reference>
<gene>
    <name evidence="2" type="ORF">HMPREF9333_01694</name>
</gene>
<dbReference type="Pfam" id="PF13936">
    <property type="entry name" value="HTH_38"/>
    <property type="match status" value="1"/>
</dbReference>
<dbReference type="HOGENOM" id="CLU_191036_0_0_9"/>
<sequence>MTIMKAKHLTLDDRKAIQEGIERRLSKTAIAKSISKDPTTVAKEIKLHRTVKQRNRFNSPVMCAKLKE</sequence>